<evidence type="ECO:0000256" key="2">
    <source>
        <dbReference type="SAM" id="Phobius"/>
    </source>
</evidence>
<sequence length="174" mass="19730">MVNTRKGSYMSQPSEDAPEVIISSPSVRQVKEEASSKLHESVLSESVPVVGESSVPASSVVHAPRVPTTNVSDMDSDDRDDVPLARLLKKTLILYVSDKLPVDPPSSIHSQYLFLLLVFPPHLIFNRGRQLVSLLHRYVHLLRFIIMNLFLMLFLVIFLLHLYVIQMIAKLRMR</sequence>
<keyword evidence="2" id="KW-1133">Transmembrane helix</keyword>
<evidence type="ECO:0000256" key="1">
    <source>
        <dbReference type="SAM" id="MobiDB-lite"/>
    </source>
</evidence>
<feature type="transmembrane region" description="Helical" evidence="2">
    <location>
        <begin position="145"/>
        <end position="165"/>
    </location>
</feature>
<dbReference type="Gramene" id="MELO3C033410.2.1">
    <property type="protein sequence ID" value="MELO3C033410.2.1"/>
    <property type="gene ID" value="MELO3C033410.2"/>
</dbReference>
<keyword evidence="2" id="KW-0812">Transmembrane</keyword>
<dbReference type="AlphaFoldDB" id="A0A9I9EGE4"/>
<proteinExistence type="predicted"/>
<feature type="compositionally biased region" description="Polar residues" evidence="1">
    <location>
        <begin position="1"/>
        <end position="14"/>
    </location>
</feature>
<reference evidence="3" key="1">
    <citation type="submission" date="2023-03" db="UniProtKB">
        <authorList>
            <consortium name="EnsemblPlants"/>
        </authorList>
    </citation>
    <scope>IDENTIFICATION</scope>
</reference>
<dbReference type="EnsemblPlants" id="MELO3C033410.2.1">
    <property type="protein sequence ID" value="MELO3C033410.2.1"/>
    <property type="gene ID" value="MELO3C033410.2"/>
</dbReference>
<keyword evidence="2" id="KW-0472">Membrane</keyword>
<name>A0A9I9EGE4_CUCME</name>
<accession>A0A9I9EGE4</accession>
<evidence type="ECO:0008006" key="4">
    <source>
        <dbReference type="Google" id="ProtNLM"/>
    </source>
</evidence>
<organism evidence="3">
    <name type="scientific">Cucumis melo</name>
    <name type="common">Muskmelon</name>
    <dbReference type="NCBI Taxonomy" id="3656"/>
    <lineage>
        <taxon>Eukaryota</taxon>
        <taxon>Viridiplantae</taxon>
        <taxon>Streptophyta</taxon>
        <taxon>Embryophyta</taxon>
        <taxon>Tracheophyta</taxon>
        <taxon>Spermatophyta</taxon>
        <taxon>Magnoliopsida</taxon>
        <taxon>eudicotyledons</taxon>
        <taxon>Gunneridae</taxon>
        <taxon>Pentapetalae</taxon>
        <taxon>rosids</taxon>
        <taxon>fabids</taxon>
        <taxon>Cucurbitales</taxon>
        <taxon>Cucurbitaceae</taxon>
        <taxon>Benincaseae</taxon>
        <taxon>Cucumis</taxon>
    </lineage>
</organism>
<protein>
    <recommendedName>
        <fullName evidence="4">Envelope-like protein</fullName>
    </recommendedName>
</protein>
<evidence type="ECO:0000313" key="3">
    <source>
        <dbReference type="EnsemblPlants" id="MELO3C033410.2.1"/>
    </source>
</evidence>
<feature type="region of interest" description="Disordered" evidence="1">
    <location>
        <begin position="1"/>
        <end position="25"/>
    </location>
</feature>